<dbReference type="AlphaFoldDB" id="A0A0S1B105"/>
<evidence type="ECO:0000313" key="2">
    <source>
        <dbReference type="EMBL" id="ALJ28717.1"/>
    </source>
</evidence>
<keyword evidence="1" id="KW-0732">Signal</keyword>
<dbReference type="PATRIC" id="fig|128780.6.peg.2367"/>
<dbReference type="KEGG" id="sacz:AOT14_23490"/>
<organism evidence="2 3">
    <name type="scientific">Stenotrophomonas acidaminiphila</name>
    <dbReference type="NCBI Taxonomy" id="128780"/>
    <lineage>
        <taxon>Bacteria</taxon>
        <taxon>Pseudomonadati</taxon>
        <taxon>Pseudomonadota</taxon>
        <taxon>Gammaproteobacteria</taxon>
        <taxon>Lysobacterales</taxon>
        <taxon>Lysobacteraceae</taxon>
        <taxon>Stenotrophomonas</taxon>
    </lineage>
</organism>
<reference evidence="2 3" key="1">
    <citation type="journal article" date="2015" name="Genome Announc.">
        <title>Complete Genome Sequencing of Stenotrophomonas acidaminiphila ZAC14D2_NAIMI4_2, a Multidrug-Resistant Strain Isolated from Sediments of a Polluted River in Mexico, Uncovers New Antibiotic Resistance Genes and a Novel Class-II Lasso Peptide Biosynthesis Gene Cluster.</title>
        <authorList>
            <person name="Vinuesa P."/>
            <person name="Ochoa-Sanchez L.E."/>
        </authorList>
    </citation>
    <scope>NUCLEOTIDE SEQUENCE [LARGE SCALE GENOMIC DNA]</scope>
    <source>
        <strain evidence="2 3">ZAC14D2_NAIMI4_2</strain>
    </source>
</reference>
<feature type="signal peptide" evidence="1">
    <location>
        <begin position="1"/>
        <end position="27"/>
    </location>
</feature>
<keyword evidence="3" id="KW-1185">Reference proteome</keyword>
<gene>
    <name evidence="2" type="ORF">AOT14_23490</name>
</gene>
<evidence type="ECO:0000313" key="3">
    <source>
        <dbReference type="Proteomes" id="UP000061010"/>
    </source>
</evidence>
<dbReference type="EMBL" id="CP012900">
    <property type="protein sequence ID" value="ALJ28717.1"/>
    <property type="molecule type" value="Genomic_DNA"/>
</dbReference>
<sequence length="60" mass="5979" precursor="true">MMAMRSRLPRLLATGRCLLASACATPAAREPVAELGPGIALPPPAPGSAALAQPLPAAAY</sequence>
<feature type="chain" id="PRO_5006588452" evidence="1">
    <location>
        <begin position="28"/>
        <end position="60"/>
    </location>
</feature>
<evidence type="ECO:0000256" key="1">
    <source>
        <dbReference type="SAM" id="SignalP"/>
    </source>
</evidence>
<proteinExistence type="predicted"/>
<accession>A0A0S1B105</accession>
<name>A0A0S1B105_9GAMM</name>
<dbReference type="Proteomes" id="UP000061010">
    <property type="component" value="Chromosome"/>
</dbReference>
<protein>
    <submittedName>
        <fullName evidence="2">Uncharacterized protein</fullName>
    </submittedName>
</protein>